<evidence type="ECO:0000313" key="2">
    <source>
        <dbReference type="EMBL" id="KLU06335.1"/>
    </source>
</evidence>
<accession>A0A0J1BIG5</accession>
<organism evidence="2 3">
    <name type="scientific">Rhodopirellula islandica</name>
    <dbReference type="NCBI Taxonomy" id="595434"/>
    <lineage>
        <taxon>Bacteria</taxon>
        <taxon>Pseudomonadati</taxon>
        <taxon>Planctomycetota</taxon>
        <taxon>Planctomycetia</taxon>
        <taxon>Pirellulales</taxon>
        <taxon>Pirellulaceae</taxon>
        <taxon>Rhodopirellula</taxon>
    </lineage>
</organism>
<dbReference type="Proteomes" id="UP000036367">
    <property type="component" value="Unassembled WGS sequence"/>
</dbReference>
<feature type="region of interest" description="Disordered" evidence="1">
    <location>
        <begin position="39"/>
        <end position="78"/>
    </location>
</feature>
<comment type="caution">
    <text evidence="2">The sequence shown here is derived from an EMBL/GenBank/DDBJ whole genome shotgun (WGS) entry which is preliminary data.</text>
</comment>
<protein>
    <submittedName>
        <fullName evidence="2">Uncharacterized protein</fullName>
    </submittedName>
</protein>
<keyword evidence="3" id="KW-1185">Reference proteome</keyword>
<proteinExistence type="predicted"/>
<evidence type="ECO:0000313" key="3">
    <source>
        <dbReference type="Proteomes" id="UP000036367"/>
    </source>
</evidence>
<dbReference type="EMBL" id="LECT01000015">
    <property type="protein sequence ID" value="KLU06335.1"/>
    <property type="molecule type" value="Genomic_DNA"/>
</dbReference>
<gene>
    <name evidence="2" type="ORF">RISK_001546</name>
</gene>
<dbReference type="PATRIC" id="fig|595434.4.peg.1481"/>
<dbReference type="STRING" id="595434.RISK_001546"/>
<dbReference type="AlphaFoldDB" id="A0A0J1BIG5"/>
<reference evidence="2" key="1">
    <citation type="submission" date="2015-05" db="EMBL/GenBank/DDBJ databases">
        <title>Permanent draft genome of Rhodopirellula islandicus K833.</title>
        <authorList>
            <person name="Kizina J."/>
            <person name="Richter M."/>
            <person name="Glockner F.O."/>
            <person name="Harder J."/>
        </authorList>
    </citation>
    <scope>NUCLEOTIDE SEQUENCE [LARGE SCALE GENOMIC DNA]</scope>
    <source>
        <strain evidence="2">K833</strain>
    </source>
</reference>
<name>A0A0J1BIG5_RHOIS</name>
<sequence>MWNVSILTLAERVDAAAMTTRLNEKGTFTSSIRRFSSPFGSNPSGSLGKSCRSAEMNGLRPPHHPLRPTKRRHCQGVC</sequence>
<evidence type="ECO:0000256" key="1">
    <source>
        <dbReference type="SAM" id="MobiDB-lite"/>
    </source>
</evidence>
<feature type="compositionally biased region" description="Basic residues" evidence="1">
    <location>
        <begin position="61"/>
        <end position="78"/>
    </location>
</feature>